<evidence type="ECO:0000313" key="3">
    <source>
        <dbReference type="Proteomes" id="UP000036681"/>
    </source>
</evidence>
<evidence type="ECO:0000256" key="2">
    <source>
        <dbReference type="SAM" id="Phobius"/>
    </source>
</evidence>
<feature type="region of interest" description="Disordered" evidence="1">
    <location>
        <begin position="113"/>
        <end position="149"/>
    </location>
</feature>
<keyword evidence="2" id="KW-1133">Transmembrane helix</keyword>
<dbReference type="WBParaSite" id="ALUE_0001781001-mRNA-1">
    <property type="protein sequence ID" value="ALUE_0001781001-mRNA-1"/>
    <property type="gene ID" value="ALUE_0001781001"/>
</dbReference>
<keyword evidence="2" id="KW-0472">Membrane</keyword>
<feature type="compositionally biased region" description="Polar residues" evidence="1">
    <location>
        <begin position="130"/>
        <end position="146"/>
    </location>
</feature>
<reference evidence="4" key="1">
    <citation type="submission" date="2017-02" db="UniProtKB">
        <authorList>
            <consortium name="WormBaseParasite"/>
        </authorList>
    </citation>
    <scope>IDENTIFICATION</scope>
</reference>
<organism evidence="3 4">
    <name type="scientific">Ascaris lumbricoides</name>
    <name type="common">Giant roundworm</name>
    <dbReference type="NCBI Taxonomy" id="6252"/>
    <lineage>
        <taxon>Eukaryota</taxon>
        <taxon>Metazoa</taxon>
        <taxon>Ecdysozoa</taxon>
        <taxon>Nematoda</taxon>
        <taxon>Chromadorea</taxon>
        <taxon>Rhabditida</taxon>
        <taxon>Spirurina</taxon>
        <taxon>Ascaridomorpha</taxon>
        <taxon>Ascaridoidea</taxon>
        <taxon>Ascarididae</taxon>
        <taxon>Ascaris</taxon>
    </lineage>
</organism>
<proteinExistence type="predicted"/>
<evidence type="ECO:0000256" key="1">
    <source>
        <dbReference type="SAM" id="MobiDB-lite"/>
    </source>
</evidence>
<keyword evidence="3" id="KW-1185">Reference proteome</keyword>
<feature type="compositionally biased region" description="Basic and acidic residues" evidence="1">
    <location>
        <begin position="113"/>
        <end position="123"/>
    </location>
</feature>
<accession>A0A0M3IHD4</accession>
<feature type="transmembrane region" description="Helical" evidence="2">
    <location>
        <begin position="416"/>
        <end position="439"/>
    </location>
</feature>
<protein>
    <submittedName>
        <fullName evidence="4">G_PROTEIN_RECEP_F1_2 domain-containing protein</fullName>
    </submittedName>
</protein>
<dbReference type="Proteomes" id="UP000036681">
    <property type="component" value="Unplaced"/>
</dbReference>
<dbReference type="AlphaFoldDB" id="A0A0M3IHD4"/>
<feature type="transmembrane region" description="Helical" evidence="2">
    <location>
        <begin position="451"/>
        <end position="471"/>
    </location>
</feature>
<name>A0A0M3IHD4_ASCLU</name>
<sequence length="500" mass="58817">MRWCCFLFWFIYRLTLSCLAHFNWLVALYVNCAYFVLWKTYDLLWFWMHLTLCLCFKPLRNENYLIVWCNLIWKRRTCYPDKTYKEIYMIEYGKKKKTKAECELERINTVEARERERDEHSSSSDDEGTSRQFQQHQTQPKQITTFDKSECEEIDANENKYSEKISPKEIMAEEERECMEQVFIGRAFLLYPELEQQDDDMKECDVPPVCPPRSKNCSTPQGNSDQVDDAEVVIPKHAKNWLPLVNLPQAFKTRLRSADGVSATTEMVAETNGSSLITSDDAGRNGGIILRRLLPKAFTNKRNSTEGAEVVPLDVLRPDFTNPYDLKTKKQMVKREKRDRKALAKRLRARRRAELAIVAKREARERRISSAIELLLQLLRMMTSFAILVGNIRKTFIPAQFKFLKPGQNAYDNPGLLMLFRCTVFLDVLLFWTNVVWAYCLQWHLCCRLGLIRFWMWTLILITVGGFVMLLPMSHVQKNLDISWCRFMPNSSLAKYQPYW</sequence>
<evidence type="ECO:0000313" key="4">
    <source>
        <dbReference type="WBParaSite" id="ALUE_0001781001-mRNA-1"/>
    </source>
</evidence>
<keyword evidence="2" id="KW-0812">Transmembrane</keyword>